<dbReference type="PROSITE" id="PS51294">
    <property type="entry name" value="HTH_MYB"/>
    <property type="match status" value="1"/>
</dbReference>
<dbReference type="OrthoDB" id="118550at2759"/>
<dbReference type="AlphaFoldDB" id="A0A8T2V1J6"/>
<dbReference type="InterPro" id="IPR017930">
    <property type="entry name" value="Myb_dom"/>
</dbReference>
<feature type="region of interest" description="Disordered" evidence="6">
    <location>
        <begin position="15"/>
        <end position="50"/>
    </location>
</feature>
<feature type="region of interest" description="Disordered" evidence="6">
    <location>
        <begin position="420"/>
        <end position="477"/>
    </location>
</feature>
<keyword evidence="4" id="KW-0804">Transcription</keyword>
<dbReference type="NCBIfam" id="TIGR01557">
    <property type="entry name" value="myb_SHAQKYF"/>
    <property type="match status" value="1"/>
</dbReference>
<evidence type="ECO:0000256" key="4">
    <source>
        <dbReference type="ARBA" id="ARBA00023163"/>
    </source>
</evidence>
<dbReference type="PANTHER" id="PTHR12802">
    <property type="entry name" value="SWI/SNF COMPLEX-RELATED"/>
    <property type="match status" value="1"/>
</dbReference>
<dbReference type="GO" id="GO:0003677">
    <property type="term" value="F:DNA binding"/>
    <property type="evidence" value="ECO:0007669"/>
    <property type="project" value="UniProtKB-KW"/>
</dbReference>
<evidence type="ECO:0000259" key="7">
    <source>
        <dbReference type="PROSITE" id="PS50090"/>
    </source>
</evidence>
<feature type="domain" description="HTH myb-type" evidence="9">
    <location>
        <begin position="60"/>
        <end position="114"/>
    </location>
</feature>
<sequence length="545" mass="59989">MKPFTVMEIQQAGAEQTKHWIPLPTSPSTLTDSVSHSKNEGGHTLAPVDDTPVKARKSYTITKQRERWTESEHQKFLDALKLHGRAWRRIEEYIGTKTAVQIRSHAQKFFSKLEKEASLGGSSLTAGSKEFEIPPPRPKRKPSHPYPKKAFRTLSNSPSFEENSKSPPAVYSAFTPLESSSSATDSKSFLGKKNGLSAASVRLFGQTVVQRADESELDTEQMESTDSPRSLVSTGTEETSRVSPMSGYANADNHSHLVSDSNDSVLQETKSQLVNTISEWEKNIAVAHVPPFMGSHHFMHHFPAFWQSFMPPRFAYGTSDIGNTANAIAAATYAVASAWQAIQGALMTNANNNLNSGIIYNPIASLAASRKPVPFYAPTSAPAYQSSKEGCLECDCGDENAGTNLQGYDSTPDCCSTLTDSSRLSSYESNDERLPAKKLQRRLSDDKLPSHISSLPPESSKREGSLKMHTDPSKKDRFDNLEEGTVTICTHKRSTSGFVDGKVYYGQTLPDGMIPPENCPQKIAHRDQPLSFVTQVCFLFLARTR</sequence>
<proteinExistence type="predicted"/>
<evidence type="ECO:0000313" key="10">
    <source>
        <dbReference type="EMBL" id="KAH7442317.1"/>
    </source>
</evidence>
<evidence type="ECO:0000259" key="9">
    <source>
        <dbReference type="PROSITE" id="PS51294"/>
    </source>
</evidence>
<dbReference type="CDD" id="cd00167">
    <property type="entry name" value="SANT"/>
    <property type="match status" value="1"/>
</dbReference>
<accession>A0A8T2V1J6</accession>
<dbReference type="EMBL" id="CM035408">
    <property type="protein sequence ID" value="KAH7442317.1"/>
    <property type="molecule type" value="Genomic_DNA"/>
</dbReference>
<keyword evidence="3" id="KW-0238">DNA-binding</keyword>
<feature type="region of interest" description="Disordered" evidence="6">
    <location>
        <begin position="121"/>
        <end position="168"/>
    </location>
</feature>
<evidence type="ECO:0000259" key="8">
    <source>
        <dbReference type="PROSITE" id="PS51293"/>
    </source>
</evidence>
<keyword evidence="5" id="KW-0539">Nucleus</keyword>
<protein>
    <submittedName>
        <fullName evidence="10">Uncharacterized protein</fullName>
    </submittedName>
</protein>
<keyword evidence="2" id="KW-0805">Transcription regulation</keyword>
<evidence type="ECO:0000313" key="11">
    <source>
        <dbReference type="Proteomes" id="UP000825935"/>
    </source>
</evidence>
<reference evidence="10" key="1">
    <citation type="submission" date="2021-08" db="EMBL/GenBank/DDBJ databases">
        <title>WGS assembly of Ceratopteris richardii.</title>
        <authorList>
            <person name="Marchant D.B."/>
            <person name="Chen G."/>
            <person name="Jenkins J."/>
            <person name="Shu S."/>
            <person name="Leebens-Mack J."/>
            <person name="Grimwood J."/>
            <person name="Schmutz J."/>
            <person name="Soltis P."/>
            <person name="Soltis D."/>
            <person name="Chen Z.-H."/>
        </authorList>
    </citation>
    <scope>NUCLEOTIDE SEQUENCE</scope>
    <source>
        <strain evidence="10">Whitten #5841</strain>
        <tissue evidence="10">Leaf</tissue>
    </source>
</reference>
<dbReference type="SMART" id="SM00717">
    <property type="entry name" value="SANT"/>
    <property type="match status" value="1"/>
</dbReference>
<dbReference type="PANTHER" id="PTHR12802:SF155">
    <property type="entry name" value="DEUBIQUITINASE MYSM1"/>
    <property type="match status" value="1"/>
</dbReference>
<dbReference type="Proteomes" id="UP000825935">
    <property type="component" value="Chromosome 3"/>
</dbReference>
<feature type="domain" description="Myb-like" evidence="7">
    <location>
        <begin position="60"/>
        <end position="110"/>
    </location>
</feature>
<dbReference type="Pfam" id="PF00249">
    <property type="entry name" value="Myb_DNA-binding"/>
    <property type="match status" value="1"/>
</dbReference>
<feature type="compositionally biased region" description="Basic residues" evidence="6">
    <location>
        <begin position="137"/>
        <end position="151"/>
    </location>
</feature>
<feature type="compositionally biased region" description="Basic and acidic residues" evidence="6">
    <location>
        <begin position="459"/>
        <end position="477"/>
    </location>
</feature>
<dbReference type="FunFam" id="1.10.10.60:FF:000023">
    <property type="entry name" value="protein REVEILLE 6 isoform X1"/>
    <property type="match status" value="1"/>
</dbReference>
<evidence type="ECO:0000256" key="2">
    <source>
        <dbReference type="ARBA" id="ARBA00023015"/>
    </source>
</evidence>
<dbReference type="PROSITE" id="PS51293">
    <property type="entry name" value="SANT"/>
    <property type="match status" value="1"/>
</dbReference>
<dbReference type="InterPro" id="IPR009057">
    <property type="entry name" value="Homeodomain-like_sf"/>
</dbReference>
<organism evidence="10 11">
    <name type="scientific">Ceratopteris richardii</name>
    <name type="common">Triangle waterfern</name>
    <dbReference type="NCBI Taxonomy" id="49495"/>
    <lineage>
        <taxon>Eukaryota</taxon>
        <taxon>Viridiplantae</taxon>
        <taxon>Streptophyta</taxon>
        <taxon>Embryophyta</taxon>
        <taxon>Tracheophyta</taxon>
        <taxon>Polypodiopsida</taxon>
        <taxon>Polypodiidae</taxon>
        <taxon>Polypodiales</taxon>
        <taxon>Pteridineae</taxon>
        <taxon>Pteridaceae</taxon>
        <taxon>Parkerioideae</taxon>
        <taxon>Ceratopteris</taxon>
    </lineage>
</organism>
<dbReference type="InterPro" id="IPR001005">
    <property type="entry name" value="SANT/Myb"/>
</dbReference>
<dbReference type="InterPro" id="IPR017884">
    <property type="entry name" value="SANT_dom"/>
</dbReference>
<name>A0A8T2V1J6_CERRI</name>
<comment type="caution">
    <text evidence="10">The sequence shown here is derived from an EMBL/GenBank/DDBJ whole genome shotgun (WGS) entry which is preliminary data.</text>
</comment>
<feature type="compositionally biased region" description="Polar residues" evidence="6">
    <location>
        <begin position="224"/>
        <end position="243"/>
    </location>
</feature>
<comment type="subcellular location">
    <subcellularLocation>
        <location evidence="1">Nucleus</location>
    </subcellularLocation>
</comment>
<dbReference type="Gene3D" id="1.10.10.60">
    <property type="entry name" value="Homeodomain-like"/>
    <property type="match status" value="1"/>
</dbReference>
<dbReference type="GO" id="GO:0010468">
    <property type="term" value="P:regulation of gene expression"/>
    <property type="evidence" value="ECO:0007669"/>
    <property type="project" value="UniProtKB-ARBA"/>
</dbReference>
<dbReference type="GO" id="GO:0005634">
    <property type="term" value="C:nucleus"/>
    <property type="evidence" value="ECO:0007669"/>
    <property type="project" value="UniProtKB-SubCell"/>
</dbReference>
<dbReference type="InterPro" id="IPR006447">
    <property type="entry name" value="Myb_dom_plants"/>
</dbReference>
<evidence type="ECO:0000256" key="1">
    <source>
        <dbReference type="ARBA" id="ARBA00004123"/>
    </source>
</evidence>
<evidence type="ECO:0000256" key="5">
    <source>
        <dbReference type="ARBA" id="ARBA00023242"/>
    </source>
</evidence>
<evidence type="ECO:0000256" key="3">
    <source>
        <dbReference type="ARBA" id="ARBA00023125"/>
    </source>
</evidence>
<feature type="domain" description="SANT" evidence="8">
    <location>
        <begin position="63"/>
        <end position="114"/>
    </location>
</feature>
<dbReference type="SUPFAM" id="SSF46689">
    <property type="entry name" value="Homeodomain-like"/>
    <property type="match status" value="1"/>
</dbReference>
<keyword evidence="11" id="KW-1185">Reference proteome</keyword>
<dbReference type="PROSITE" id="PS50090">
    <property type="entry name" value="MYB_LIKE"/>
    <property type="match status" value="1"/>
</dbReference>
<feature type="region of interest" description="Disordered" evidence="6">
    <location>
        <begin position="212"/>
        <end position="264"/>
    </location>
</feature>
<evidence type="ECO:0000256" key="6">
    <source>
        <dbReference type="SAM" id="MobiDB-lite"/>
    </source>
</evidence>
<gene>
    <name evidence="10" type="ORF">KP509_03G081800</name>
</gene>